<evidence type="ECO:0000313" key="3">
    <source>
        <dbReference type="Proteomes" id="UP000092730"/>
    </source>
</evidence>
<dbReference type="Proteomes" id="UP000092730">
    <property type="component" value="Chromosome 1"/>
</dbReference>
<accession>A0A1B9G448</accession>
<name>A0A1B9G448_9TREE</name>
<evidence type="ECO:0000313" key="2">
    <source>
        <dbReference type="EMBL" id="WVW78152.1"/>
    </source>
</evidence>
<reference evidence="2" key="2">
    <citation type="submission" date="2013-07" db="EMBL/GenBank/DDBJ databases">
        <authorList>
            <consortium name="The Broad Institute Genome Sequencing Platform"/>
            <person name="Cuomo C."/>
            <person name="Litvintseva A."/>
            <person name="Chen Y."/>
            <person name="Heitman J."/>
            <person name="Sun S."/>
            <person name="Springer D."/>
            <person name="Dromer F."/>
            <person name="Young S.K."/>
            <person name="Zeng Q."/>
            <person name="Gargeya S."/>
            <person name="Fitzgerald M."/>
            <person name="Abouelleil A."/>
            <person name="Alvarado L."/>
            <person name="Berlin A.M."/>
            <person name="Chapman S.B."/>
            <person name="Dewar J."/>
            <person name="Goldberg J."/>
            <person name="Griggs A."/>
            <person name="Gujja S."/>
            <person name="Hansen M."/>
            <person name="Howarth C."/>
            <person name="Imamovic A."/>
            <person name="Larimer J."/>
            <person name="McCowan C."/>
            <person name="Murphy C."/>
            <person name="Pearson M."/>
            <person name="Priest M."/>
            <person name="Roberts A."/>
            <person name="Saif S."/>
            <person name="Shea T."/>
            <person name="Sykes S."/>
            <person name="Wortman J."/>
            <person name="Nusbaum C."/>
            <person name="Birren B."/>
        </authorList>
    </citation>
    <scope>NUCLEOTIDE SEQUENCE</scope>
    <source>
        <strain evidence="2">CBS 10118</strain>
    </source>
</reference>
<protein>
    <submittedName>
        <fullName evidence="1">Uncharacterized protein</fullName>
    </submittedName>
</protein>
<dbReference type="VEuPathDB" id="FungiDB:I302_03477"/>
<dbReference type="EMBL" id="KI894020">
    <property type="protein sequence ID" value="OCF25804.1"/>
    <property type="molecule type" value="Genomic_DNA"/>
</dbReference>
<reference evidence="2" key="4">
    <citation type="submission" date="2024-02" db="EMBL/GenBank/DDBJ databases">
        <title>Comparative genomics of Cryptococcus and Kwoniella reveals pathogenesis evolution and contrasting modes of karyotype evolution via chromosome fusion or intercentromeric recombination.</title>
        <authorList>
            <person name="Coelho M.A."/>
            <person name="David-Palma M."/>
            <person name="Shea T."/>
            <person name="Bowers K."/>
            <person name="McGinley-Smith S."/>
            <person name="Mohammad A.W."/>
            <person name="Gnirke A."/>
            <person name="Yurkov A.M."/>
            <person name="Nowrousian M."/>
            <person name="Sun S."/>
            <person name="Cuomo C.A."/>
            <person name="Heitman J."/>
        </authorList>
    </citation>
    <scope>NUCLEOTIDE SEQUENCE</scope>
    <source>
        <strain evidence="2">CBS 10118</strain>
    </source>
</reference>
<sequence length="321" mass="35291">MSSTDSCLSDYSSEGYITSSRSISKNSNHFHAPHSPSIDKPQYRHILEAPKADWTRMHNGMMKDLAISKSNAQAIFGSLSNSIVIDLLNGSDDSASFKNLRTLSLGRALTETVLEDDQGGSDDSTVKKVINILGLILKPTHICVSQPGGTQDPKEDFWQIELLEGIKPILFSGKVKSWTSHGFCFYDPFFVPPSVENINMIFPPCSLFNGTCTCLTYFEAVAFALTDPQRTQISPQLLGGDIRVNLINLPHLSRYVDPNDPDELANAVIMHDNGFPAEGGCSEITVHDLHRAFRRDVTWIKKNIKVIKKGGAGVCVCCGKD</sequence>
<evidence type="ECO:0000313" key="1">
    <source>
        <dbReference type="EMBL" id="OCF25804.1"/>
    </source>
</evidence>
<dbReference type="AlphaFoldDB" id="A0A1B9G448"/>
<gene>
    <name evidence="1" type="ORF">I302_03477</name>
    <name evidence="2" type="ORF">I302_100103</name>
</gene>
<dbReference type="KEGG" id="kbi:30207876"/>
<organism evidence="1">
    <name type="scientific">Kwoniella bestiolae CBS 10118</name>
    <dbReference type="NCBI Taxonomy" id="1296100"/>
    <lineage>
        <taxon>Eukaryota</taxon>
        <taxon>Fungi</taxon>
        <taxon>Dikarya</taxon>
        <taxon>Basidiomycota</taxon>
        <taxon>Agaricomycotina</taxon>
        <taxon>Tremellomycetes</taxon>
        <taxon>Tremellales</taxon>
        <taxon>Cryptococcaceae</taxon>
        <taxon>Kwoniella</taxon>
    </lineage>
</organism>
<reference evidence="1" key="3">
    <citation type="submission" date="2014-01" db="EMBL/GenBank/DDBJ databases">
        <title>Evolution of pathogenesis and genome organization in the Tremellales.</title>
        <authorList>
            <person name="Cuomo C."/>
            <person name="Litvintseva A."/>
            <person name="Heitman J."/>
            <person name="Chen Y."/>
            <person name="Sun S."/>
            <person name="Springer D."/>
            <person name="Dromer F."/>
            <person name="Young S."/>
            <person name="Zeng Q."/>
            <person name="Chapman S."/>
            <person name="Gujja S."/>
            <person name="Saif S."/>
            <person name="Birren B."/>
        </authorList>
    </citation>
    <scope>NUCLEOTIDE SEQUENCE</scope>
    <source>
        <strain evidence="1">CBS 10118</strain>
    </source>
</reference>
<proteinExistence type="predicted"/>
<keyword evidence="3" id="KW-1185">Reference proteome</keyword>
<dbReference type="GeneID" id="30207876"/>
<dbReference type="EMBL" id="CP144541">
    <property type="protein sequence ID" value="WVW78152.1"/>
    <property type="molecule type" value="Genomic_DNA"/>
</dbReference>
<dbReference type="RefSeq" id="XP_019046874.1">
    <property type="nucleotide sequence ID" value="XM_019190126.1"/>
</dbReference>
<reference evidence="1" key="1">
    <citation type="submission" date="2013-07" db="EMBL/GenBank/DDBJ databases">
        <title>The Genome Sequence of Cryptococcus bestiolae CBS10118.</title>
        <authorList>
            <consortium name="The Broad Institute Genome Sequencing Platform"/>
            <person name="Cuomo C."/>
            <person name="Litvintseva A."/>
            <person name="Chen Y."/>
            <person name="Heitman J."/>
            <person name="Sun S."/>
            <person name="Springer D."/>
            <person name="Dromer F."/>
            <person name="Young S.K."/>
            <person name="Zeng Q."/>
            <person name="Gargeya S."/>
            <person name="Fitzgerald M."/>
            <person name="Abouelleil A."/>
            <person name="Alvarado L."/>
            <person name="Berlin A.M."/>
            <person name="Chapman S.B."/>
            <person name="Dewar J."/>
            <person name="Goldberg J."/>
            <person name="Griggs A."/>
            <person name="Gujja S."/>
            <person name="Hansen M."/>
            <person name="Howarth C."/>
            <person name="Imamovic A."/>
            <person name="Larimer J."/>
            <person name="McCowan C."/>
            <person name="Murphy C."/>
            <person name="Pearson M."/>
            <person name="Priest M."/>
            <person name="Roberts A."/>
            <person name="Saif S."/>
            <person name="Shea T."/>
            <person name="Sykes S."/>
            <person name="Wortman J."/>
            <person name="Nusbaum C."/>
            <person name="Birren B."/>
        </authorList>
    </citation>
    <scope>NUCLEOTIDE SEQUENCE [LARGE SCALE GENOMIC DNA]</scope>
    <source>
        <strain evidence="1">CBS 10118</strain>
    </source>
</reference>